<feature type="domain" description="Helix-turn-helix" evidence="1">
    <location>
        <begin position="34"/>
        <end position="83"/>
    </location>
</feature>
<evidence type="ECO:0000259" key="1">
    <source>
        <dbReference type="Pfam" id="PF12728"/>
    </source>
</evidence>
<dbReference type="InterPro" id="IPR041657">
    <property type="entry name" value="HTH_17"/>
</dbReference>
<dbReference type="Pfam" id="PF12728">
    <property type="entry name" value="HTH_17"/>
    <property type="match status" value="1"/>
</dbReference>
<comment type="caution">
    <text evidence="2">The sequence shown here is derived from an EMBL/GenBank/DDBJ whole genome shotgun (WGS) entry which is preliminary data.</text>
</comment>
<proteinExistence type="predicted"/>
<dbReference type="PANTHER" id="PTHR34585">
    <property type="match status" value="1"/>
</dbReference>
<organism evidence="2 3">
    <name type="scientific">Lutimonas vermicola</name>
    <dbReference type="NCBI Taxonomy" id="414288"/>
    <lineage>
        <taxon>Bacteria</taxon>
        <taxon>Pseudomonadati</taxon>
        <taxon>Bacteroidota</taxon>
        <taxon>Flavobacteriia</taxon>
        <taxon>Flavobacteriales</taxon>
        <taxon>Flavobacteriaceae</taxon>
        <taxon>Lutimonas</taxon>
    </lineage>
</organism>
<dbReference type="Proteomes" id="UP001474120">
    <property type="component" value="Unassembled WGS sequence"/>
</dbReference>
<dbReference type="PANTHER" id="PTHR34585:SF22">
    <property type="entry name" value="HELIX-TURN-HELIX DOMAIN-CONTAINING PROTEIN"/>
    <property type="match status" value="1"/>
</dbReference>
<name>A0ABU9L4L0_9FLAO</name>
<sequence>MKVEFITKADLIEFKEEISESLTTSIKEFKPKKWLRSKEVRKMLGISPGTLQNFRINGLIPHTKIGGTLFYDYDEIIKVLKENKSVN</sequence>
<dbReference type="SUPFAM" id="SSF46955">
    <property type="entry name" value="Putative DNA-binding domain"/>
    <property type="match status" value="1"/>
</dbReference>
<protein>
    <submittedName>
        <fullName evidence="2">Helix-turn-helix domain-containing protein</fullName>
    </submittedName>
</protein>
<dbReference type="EMBL" id="JBCDNA010000003">
    <property type="protein sequence ID" value="MEL4457372.1"/>
    <property type="molecule type" value="Genomic_DNA"/>
</dbReference>
<dbReference type="RefSeq" id="WP_342161535.1">
    <property type="nucleotide sequence ID" value="NZ_JBCDNA010000003.1"/>
</dbReference>
<evidence type="ECO:0000313" key="3">
    <source>
        <dbReference type="Proteomes" id="UP001474120"/>
    </source>
</evidence>
<keyword evidence="3" id="KW-1185">Reference proteome</keyword>
<gene>
    <name evidence="2" type="ORF">AABB81_15810</name>
</gene>
<accession>A0ABU9L4L0</accession>
<dbReference type="InterPro" id="IPR009061">
    <property type="entry name" value="DNA-bd_dom_put_sf"/>
</dbReference>
<evidence type="ECO:0000313" key="2">
    <source>
        <dbReference type="EMBL" id="MEL4457372.1"/>
    </source>
</evidence>
<reference evidence="2 3" key="1">
    <citation type="submission" date="2024-04" db="EMBL/GenBank/DDBJ databases">
        <title>whole genome sequencing of Lutimonas vermicola strain IMCC1616.</title>
        <authorList>
            <person name="Bae S.S."/>
        </authorList>
    </citation>
    <scope>NUCLEOTIDE SEQUENCE [LARGE SCALE GENOMIC DNA]</scope>
    <source>
        <strain evidence="2 3">IMCC1616</strain>
    </source>
</reference>